<accession>A0A1S4DNL7</accession>
<evidence type="ECO:0000313" key="1">
    <source>
        <dbReference type="RefSeq" id="XP_016515013.1"/>
    </source>
</evidence>
<dbReference type="PaxDb" id="4097-A0A1S4DNL7"/>
<reference evidence="1" key="1">
    <citation type="submission" date="2025-08" db="UniProtKB">
        <authorList>
            <consortium name="RefSeq"/>
        </authorList>
    </citation>
    <scope>IDENTIFICATION</scope>
</reference>
<proteinExistence type="predicted"/>
<dbReference type="KEGG" id="nta:107831727"/>
<dbReference type="AlphaFoldDB" id="A0A1S4DNL7"/>
<name>A0A1S4DNL7_TOBAC</name>
<sequence>MNQRNSKTFKNVNHSNSYGTGNVFLSNQNLLFRSKFFKNQKQVFVHEFLRSGGKFRSINEGFPTKYYTKFSLLQVQTDRRVDLLSRCCPSSALSIQVPEQQSKGPQLIQSLPEIAR</sequence>
<dbReference type="RefSeq" id="XP_016515013.1">
    <property type="nucleotide sequence ID" value="XM_016659527.1"/>
</dbReference>
<gene>
    <name evidence="1" type="primary">LOC107831727</name>
</gene>
<protein>
    <submittedName>
        <fullName evidence="1">Uncharacterized protein</fullName>
    </submittedName>
</protein>
<organism evidence="1">
    <name type="scientific">Nicotiana tabacum</name>
    <name type="common">Common tobacco</name>
    <dbReference type="NCBI Taxonomy" id="4097"/>
    <lineage>
        <taxon>Eukaryota</taxon>
        <taxon>Viridiplantae</taxon>
        <taxon>Streptophyta</taxon>
        <taxon>Embryophyta</taxon>
        <taxon>Tracheophyta</taxon>
        <taxon>Spermatophyta</taxon>
        <taxon>Magnoliopsida</taxon>
        <taxon>eudicotyledons</taxon>
        <taxon>Gunneridae</taxon>
        <taxon>Pentapetalae</taxon>
        <taxon>asterids</taxon>
        <taxon>lamiids</taxon>
        <taxon>Solanales</taxon>
        <taxon>Solanaceae</taxon>
        <taxon>Nicotianoideae</taxon>
        <taxon>Nicotianeae</taxon>
        <taxon>Nicotiana</taxon>
    </lineage>
</organism>